<evidence type="ECO:0000313" key="2">
    <source>
        <dbReference type="Proteomes" id="UP000195569"/>
    </source>
</evidence>
<name>A0A1N7SW38_9BURK</name>
<dbReference type="EMBL" id="CYGY02000124">
    <property type="protein sequence ID" value="SIT51567.1"/>
    <property type="molecule type" value="Genomic_DNA"/>
</dbReference>
<protein>
    <submittedName>
        <fullName evidence="1">Uncharacterized protein</fullName>
    </submittedName>
</protein>
<gene>
    <name evidence="1" type="ORF">BN2476_1240028</name>
</gene>
<proteinExistence type="predicted"/>
<dbReference type="AlphaFoldDB" id="A0A1N7SW38"/>
<accession>A0A1N7SW38</accession>
<sequence length="81" mass="8695">MRWPPIVNAAHQQLHDALQGGTAKLLARGADGRTLDAYGETATVDSRFDVYAPGARLIAADKVNREATLLVFVTGGGFWAR</sequence>
<keyword evidence="2" id="KW-1185">Reference proteome</keyword>
<organism evidence="1 2">
    <name type="scientific">Paraburkholderia piptadeniae</name>
    <dbReference type="NCBI Taxonomy" id="1701573"/>
    <lineage>
        <taxon>Bacteria</taxon>
        <taxon>Pseudomonadati</taxon>
        <taxon>Pseudomonadota</taxon>
        <taxon>Betaproteobacteria</taxon>
        <taxon>Burkholderiales</taxon>
        <taxon>Burkholderiaceae</taxon>
        <taxon>Paraburkholderia</taxon>
    </lineage>
</organism>
<comment type="caution">
    <text evidence="1">The sequence shown here is derived from an EMBL/GenBank/DDBJ whole genome shotgun (WGS) entry which is preliminary data.</text>
</comment>
<dbReference type="Proteomes" id="UP000195569">
    <property type="component" value="Unassembled WGS sequence"/>
</dbReference>
<evidence type="ECO:0000313" key="1">
    <source>
        <dbReference type="EMBL" id="SIT51567.1"/>
    </source>
</evidence>
<reference evidence="1" key="1">
    <citation type="submission" date="2016-12" db="EMBL/GenBank/DDBJ databases">
        <authorList>
            <person name="Moulin L."/>
        </authorList>
    </citation>
    <scope>NUCLEOTIDE SEQUENCE [LARGE SCALE GENOMIC DNA]</scope>
    <source>
        <strain evidence="1">STM 7183</strain>
    </source>
</reference>